<dbReference type="HOGENOM" id="CLU_2172927_0_0_1"/>
<evidence type="ECO:0000313" key="2">
    <source>
        <dbReference type="EMBL" id="KIO33164.1"/>
    </source>
</evidence>
<accession>A0A0C3QWD6</accession>
<reference evidence="2 3" key="1">
    <citation type="submission" date="2014-04" db="EMBL/GenBank/DDBJ databases">
        <authorList>
            <consortium name="DOE Joint Genome Institute"/>
            <person name="Kuo A."/>
            <person name="Girlanda M."/>
            <person name="Perotto S."/>
            <person name="Kohler A."/>
            <person name="Nagy L.G."/>
            <person name="Floudas D."/>
            <person name="Copeland A."/>
            <person name="Barry K.W."/>
            <person name="Cichocki N."/>
            <person name="Veneault-Fourrey C."/>
            <person name="LaButti K."/>
            <person name="Lindquist E.A."/>
            <person name="Lipzen A."/>
            <person name="Lundell T."/>
            <person name="Morin E."/>
            <person name="Murat C."/>
            <person name="Sun H."/>
            <person name="Tunlid A."/>
            <person name="Henrissat B."/>
            <person name="Grigoriev I.V."/>
            <person name="Hibbett D.S."/>
            <person name="Martin F."/>
            <person name="Nordberg H.P."/>
            <person name="Cantor M.N."/>
            <person name="Hua S.X."/>
        </authorList>
    </citation>
    <scope>NUCLEOTIDE SEQUENCE [LARGE SCALE GENOMIC DNA]</scope>
    <source>
        <strain evidence="2 3">MUT 4182</strain>
    </source>
</reference>
<keyword evidence="3" id="KW-1185">Reference proteome</keyword>
<reference evidence="3" key="2">
    <citation type="submission" date="2015-01" db="EMBL/GenBank/DDBJ databases">
        <title>Evolutionary Origins and Diversification of the Mycorrhizal Mutualists.</title>
        <authorList>
            <consortium name="DOE Joint Genome Institute"/>
            <consortium name="Mycorrhizal Genomics Consortium"/>
            <person name="Kohler A."/>
            <person name="Kuo A."/>
            <person name="Nagy L.G."/>
            <person name="Floudas D."/>
            <person name="Copeland A."/>
            <person name="Barry K.W."/>
            <person name="Cichocki N."/>
            <person name="Veneault-Fourrey C."/>
            <person name="LaButti K."/>
            <person name="Lindquist E.A."/>
            <person name="Lipzen A."/>
            <person name="Lundell T."/>
            <person name="Morin E."/>
            <person name="Murat C."/>
            <person name="Riley R."/>
            <person name="Ohm R."/>
            <person name="Sun H."/>
            <person name="Tunlid A."/>
            <person name="Henrissat B."/>
            <person name="Grigoriev I.V."/>
            <person name="Hibbett D.S."/>
            <person name="Martin F."/>
        </authorList>
    </citation>
    <scope>NUCLEOTIDE SEQUENCE [LARGE SCALE GENOMIC DNA]</scope>
    <source>
        <strain evidence="3">MUT 4182</strain>
    </source>
</reference>
<dbReference type="EMBL" id="KN822950">
    <property type="protein sequence ID" value="KIO33164.1"/>
    <property type="molecule type" value="Genomic_DNA"/>
</dbReference>
<protein>
    <submittedName>
        <fullName evidence="2">Uncharacterized protein</fullName>
    </submittedName>
</protein>
<dbReference type="AlphaFoldDB" id="A0A0C3QWD6"/>
<evidence type="ECO:0000256" key="1">
    <source>
        <dbReference type="SAM" id="MobiDB-lite"/>
    </source>
</evidence>
<feature type="region of interest" description="Disordered" evidence="1">
    <location>
        <begin position="1"/>
        <end position="110"/>
    </location>
</feature>
<feature type="compositionally biased region" description="Low complexity" evidence="1">
    <location>
        <begin position="45"/>
        <end position="60"/>
    </location>
</feature>
<dbReference type="Proteomes" id="UP000054248">
    <property type="component" value="Unassembled WGS sequence"/>
</dbReference>
<proteinExistence type="predicted"/>
<sequence>MSGKPLLADTPSNEGSTHRDSVTSSILSSPGHRRGRPLPTIPGKISSSSPTPDSSITMSPNDRASMLGTPIPRPFSSESRPMSPMEQPPPSYDEAERVRLSYAGNNRGQQ</sequence>
<dbReference type="OrthoDB" id="10638671at2759"/>
<evidence type="ECO:0000313" key="3">
    <source>
        <dbReference type="Proteomes" id="UP000054248"/>
    </source>
</evidence>
<gene>
    <name evidence="2" type="ORF">M407DRAFT_241169</name>
</gene>
<organism evidence="2 3">
    <name type="scientific">Tulasnella calospora MUT 4182</name>
    <dbReference type="NCBI Taxonomy" id="1051891"/>
    <lineage>
        <taxon>Eukaryota</taxon>
        <taxon>Fungi</taxon>
        <taxon>Dikarya</taxon>
        <taxon>Basidiomycota</taxon>
        <taxon>Agaricomycotina</taxon>
        <taxon>Agaricomycetes</taxon>
        <taxon>Cantharellales</taxon>
        <taxon>Tulasnellaceae</taxon>
        <taxon>Tulasnella</taxon>
    </lineage>
</organism>
<name>A0A0C3QWD6_9AGAM</name>